<keyword evidence="1" id="KW-0812">Transmembrane</keyword>
<feature type="transmembrane region" description="Helical" evidence="1">
    <location>
        <begin position="40"/>
        <end position="62"/>
    </location>
</feature>
<protein>
    <submittedName>
        <fullName evidence="2">Uncharacterized protein</fullName>
    </submittedName>
</protein>
<evidence type="ECO:0000313" key="2">
    <source>
        <dbReference type="EMBL" id="DBA27229.1"/>
    </source>
</evidence>
<keyword evidence="3" id="KW-1185">Reference proteome</keyword>
<evidence type="ECO:0000313" key="3">
    <source>
        <dbReference type="Proteomes" id="UP001181693"/>
    </source>
</evidence>
<accession>A0AAV3AIN9</accession>
<dbReference type="AlphaFoldDB" id="A0AAV3AIN9"/>
<name>A0AAV3AIN9_PYXAD</name>
<evidence type="ECO:0000256" key="1">
    <source>
        <dbReference type="SAM" id="Phobius"/>
    </source>
</evidence>
<gene>
    <name evidence="2" type="ORF">GDO54_011394</name>
</gene>
<keyword evidence="1" id="KW-0472">Membrane</keyword>
<comment type="caution">
    <text evidence="2">The sequence shown here is derived from an EMBL/GenBank/DDBJ whole genome shotgun (WGS) entry which is preliminary data.</text>
</comment>
<dbReference type="Proteomes" id="UP001181693">
    <property type="component" value="Unassembled WGS sequence"/>
</dbReference>
<reference evidence="2" key="1">
    <citation type="thesis" date="2020" institute="ProQuest LLC" country="789 East Eisenhower Parkway, Ann Arbor, MI, USA">
        <title>Comparative Genomics and Chromosome Evolution.</title>
        <authorList>
            <person name="Mudd A.B."/>
        </authorList>
    </citation>
    <scope>NUCLEOTIDE SEQUENCE</scope>
    <source>
        <strain evidence="2">1538</strain>
        <tissue evidence="2">Blood</tissue>
    </source>
</reference>
<feature type="transmembrane region" description="Helical" evidence="1">
    <location>
        <begin position="68"/>
        <end position="85"/>
    </location>
</feature>
<organism evidence="2 3">
    <name type="scientific">Pyxicephalus adspersus</name>
    <name type="common">African bullfrog</name>
    <dbReference type="NCBI Taxonomy" id="30357"/>
    <lineage>
        <taxon>Eukaryota</taxon>
        <taxon>Metazoa</taxon>
        <taxon>Chordata</taxon>
        <taxon>Craniata</taxon>
        <taxon>Vertebrata</taxon>
        <taxon>Euteleostomi</taxon>
        <taxon>Amphibia</taxon>
        <taxon>Batrachia</taxon>
        <taxon>Anura</taxon>
        <taxon>Neobatrachia</taxon>
        <taxon>Ranoidea</taxon>
        <taxon>Pyxicephalidae</taxon>
        <taxon>Pyxicephalinae</taxon>
        <taxon>Pyxicephalus</taxon>
    </lineage>
</organism>
<sequence>MCRIFGINCKVVQGYFKTNGMQNLFVFQLRMEKAEFDPMLGVYCSRLGEIFYFWVIGCSYSSWNDCLWVFAVILLSMLTYERLIFIP</sequence>
<dbReference type="EMBL" id="DYDO01000004">
    <property type="protein sequence ID" value="DBA27229.1"/>
    <property type="molecule type" value="Genomic_DNA"/>
</dbReference>
<keyword evidence="1" id="KW-1133">Transmembrane helix</keyword>
<proteinExistence type="predicted"/>